<name>A0A317T0F7_9PEZI</name>
<dbReference type="Proteomes" id="UP000246991">
    <property type="component" value="Unassembled WGS sequence"/>
</dbReference>
<dbReference type="AlphaFoldDB" id="A0A317T0F7"/>
<evidence type="ECO:0000256" key="1">
    <source>
        <dbReference type="SAM" id="MobiDB-lite"/>
    </source>
</evidence>
<evidence type="ECO:0000313" key="3">
    <source>
        <dbReference type="Proteomes" id="UP000246991"/>
    </source>
</evidence>
<dbReference type="EMBL" id="PYWC01000004">
    <property type="protein sequence ID" value="PWW80189.1"/>
    <property type="molecule type" value="Genomic_DNA"/>
</dbReference>
<organism evidence="2 3">
    <name type="scientific">Tuber magnatum</name>
    <name type="common">white Piedmont truffle</name>
    <dbReference type="NCBI Taxonomy" id="42249"/>
    <lineage>
        <taxon>Eukaryota</taxon>
        <taxon>Fungi</taxon>
        <taxon>Dikarya</taxon>
        <taxon>Ascomycota</taxon>
        <taxon>Pezizomycotina</taxon>
        <taxon>Pezizomycetes</taxon>
        <taxon>Pezizales</taxon>
        <taxon>Tuberaceae</taxon>
        <taxon>Tuber</taxon>
    </lineage>
</organism>
<reference evidence="2 3" key="1">
    <citation type="submission" date="2018-03" db="EMBL/GenBank/DDBJ databases">
        <title>Genomes of Pezizomycetes fungi and the evolution of truffles.</title>
        <authorList>
            <person name="Murat C."/>
            <person name="Payen T."/>
            <person name="Noel B."/>
            <person name="Kuo A."/>
            <person name="Martin F.M."/>
        </authorList>
    </citation>
    <scope>NUCLEOTIDE SEQUENCE [LARGE SCALE GENOMIC DNA]</scope>
    <source>
        <strain evidence="2">091103-1</strain>
    </source>
</reference>
<sequence length="66" mass="7496">MRVRGEMHKGKGKEMSSTGLSSDCQIEAEYIGIGSGEEEEEEHAIYVPTKWTTRRGVNTAYEYLLR</sequence>
<keyword evidence="3" id="KW-1185">Reference proteome</keyword>
<feature type="region of interest" description="Disordered" evidence="1">
    <location>
        <begin position="1"/>
        <end position="20"/>
    </location>
</feature>
<gene>
    <name evidence="2" type="ORF">C7212DRAFT_306119</name>
</gene>
<feature type="compositionally biased region" description="Basic and acidic residues" evidence="1">
    <location>
        <begin position="1"/>
        <end position="14"/>
    </location>
</feature>
<evidence type="ECO:0000313" key="2">
    <source>
        <dbReference type="EMBL" id="PWW80189.1"/>
    </source>
</evidence>
<proteinExistence type="predicted"/>
<comment type="caution">
    <text evidence="2">The sequence shown here is derived from an EMBL/GenBank/DDBJ whole genome shotgun (WGS) entry which is preliminary data.</text>
</comment>
<protein>
    <submittedName>
        <fullName evidence="2">Uncharacterized protein</fullName>
    </submittedName>
</protein>
<accession>A0A317T0F7</accession>